<evidence type="ECO:0000256" key="3">
    <source>
        <dbReference type="ARBA" id="ARBA00022989"/>
    </source>
</evidence>
<name>A0AAJ0HJI8_9PEZI</name>
<comment type="caution">
    <text evidence="8">The sequence shown here is derived from an EMBL/GenBank/DDBJ whole genome shotgun (WGS) entry which is preliminary data.</text>
</comment>
<comment type="subcellular location">
    <subcellularLocation>
        <location evidence="1">Membrane</location>
        <topology evidence="1">Multi-pass membrane protein</topology>
    </subcellularLocation>
</comment>
<evidence type="ECO:0000256" key="1">
    <source>
        <dbReference type="ARBA" id="ARBA00004141"/>
    </source>
</evidence>
<dbReference type="Proteomes" id="UP001275084">
    <property type="component" value="Unassembled WGS sequence"/>
</dbReference>
<keyword evidence="3 6" id="KW-1133">Transmembrane helix</keyword>
<reference evidence="8" key="2">
    <citation type="submission" date="2023-06" db="EMBL/GenBank/DDBJ databases">
        <authorList>
            <consortium name="Lawrence Berkeley National Laboratory"/>
            <person name="Haridas S."/>
            <person name="Hensen N."/>
            <person name="Bonometti L."/>
            <person name="Westerberg I."/>
            <person name="Brannstrom I.O."/>
            <person name="Guillou S."/>
            <person name="Cros-Aarteil S."/>
            <person name="Calhoun S."/>
            <person name="Kuo A."/>
            <person name="Mondo S."/>
            <person name="Pangilinan J."/>
            <person name="Riley R."/>
            <person name="Labutti K."/>
            <person name="Andreopoulos B."/>
            <person name="Lipzen A."/>
            <person name="Chen C."/>
            <person name="Yanf M."/>
            <person name="Daum C."/>
            <person name="Ng V."/>
            <person name="Clum A."/>
            <person name="Steindorff A."/>
            <person name="Ohm R."/>
            <person name="Martin F."/>
            <person name="Silar P."/>
            <person name="Natvig D."/>
            <person name="Lalanne C."/>
            <person name="Gautier V."/>
            <person name="Ament-Velasquez S.L."/>
            <person name="Kruys A."/>
            <person name="Hutchinson M.I."/>
            <person name="Powell A.J."/>
            <person name="Barry K."/>
            <person name="Miller A.N."/>
            <person name="Grigoriev I.V."/>
            <person name="Debuchy R."/>
            <person name="Gladieux P."/>
            <person name="Thoren M.H."/>
            <person name="Johannesson H."/>
        </authorList>
    </citation>
    <scope>NUCLEOTIDE SEQUENCE</scope>
    <source>
        <strain evidence="8">CBS 955.72</strain>
    </source>
</reference>
<reference evidence="8" key="1">
    <citation type="journal article" date="2023" name="Mol. Phylogenet. Evol.">
        <title>Genome-scale phylogeny and comparative genomics of the fungal order Sordariales.</title>
        <authorList>
            <person name="Hensen N."/>
            <person name="Bonometti L."/>
            <person name="Westerberg I."/>
            <person name="Brannstrom I.O."/>
            <person name="Guillou S."/>
            <person name="Cros-Aarteil S."/>
            <person name="Calhoun S."/>
            <person name="Haridas S."/>
            <person name="Kuo A."/>
            <person name="Mondo S."/>
            <person name="Pangilinan J."/>
            <person name="Riley R."/>
            <person name="LaButti K."/>
            <person name="Andreopoulos B."/>
            <person name="Lipzen A."/>
            <person name="Chen C."/>
            <person name="Yan M."/>
            <person name="Daum C."/>
            <person name="Ng V."/>
            <person name="Clum A."/>
            <person name="Steindorff A."/>
            <person name="Ohm R.A."/>
            <person name="Martin F."/>
            <person name="Silar P."/>
            <person name="Natvig D.O."/>
            <person name="Lalanne C."/>
            <person name="Gautier V."/>
            <person name="Ament-Velasquez S.L."/>
            <person name="Kruys A."/>
            <person name="Hutchinson M.I."/>
            <person name="Powell A.J."/>
            <person name="Barry K."/>
            <person name="Miller A.N."/>
            <person name="Grigoriev I.V."/>
            <person name="Debuchy R."/>
            <person name="Gladieux P."/>
            <person name="Hiltunen Thoren M."/>
            <person name="Johannesson H."/>
        </authorList>
    </citation>
    <scope>NUCLEOTIDE SEQUENCE</scope>
    <source>
        <strain evidence="8">CBS 955.72</strain>
    </source>
</reference>
<dbReference type="GO" id="GO:0016020">
    <property type="term" value="C:membrane"/>
    <property type="evidence" value="ECO:0007669"/>
    <property type="project" value="UniProtKB-SubCell"/>
</dbReference>
<dbReference type="Pfam" id="PF20684">
    <property type="entry name" value="Fung_rhodopsin"/>
    <property type="match status" value="1"/>
</dbReference>
<keyword evidence="9" id="KW-1185">Reference proteome</keyword>
<feature type="transmembrane region" description="Helical" evidence="6">
    <location>
        <begin position="20"/>
        <end position="44"/>
    </location>
</feature>
<feature type="transmembrane region" description="Helical" evidence="6">
    <location>
        <begin position="56"/>
        <end position="80"/>
    </location>
</feature>
<feature type="domain" description="Rhodopsin" evidence="7">
    <location>
        <begin position="40"/>
        <end position="274"/>
    </location>
</feature>
<evidence type="ECO:0000313" key="8">
    <source>
        <dbReference type="EMBL" id="KAK3353821.1"/>
    </source>
</evidence>
<organism evidence="8 9">
    <name type="scientific">Lasiosphaeria hispida</name>
    <dbReference type="NCBI Taxonomy" id="260671"/>
    <lineage>
        <taxon>Eukaryota</taxon>
        <taxon>Fungi</taxon>
        <taxon>Dikarya</taxon>
        <taxon>Ascomycota</taxon>
        <taxon>Pezizomycotina</taxon>
        <taxon>Sordariomycetes</taxon>
        <taxon>Sordariomycetidae</taxon>
        <taxon>Sordariales</taxon>
        <taxon>Lasiosphaeriaceae</taxon>
        <taxon>Lasiosphaeria</taxon>
    </lineage>
</organism>
<sequence>MASANATAEFPPGFAEESRAHWVLIPVIVFTSVCPPLVAIRTWARHTTSGLGFEDFVILGAQAFALATDIMFITMVQHGFGHHLAILAPPDREHALRTFWLAQMTYKVSLQLTKIALLMFYMRIFRHITWFKKVSIATIAFLIIYLVTTCVTSIMQCTPVAKAWDADLDGTCIQVAKFFIFNGTVALATDIIVLMLPLPLIWGLQLPLGQKLALIPVFGLGIFVVVVSTLRLYALIARPQTDTTYDLSSTLWTIIELNLAIMCASLPSVRVLLVRLFPSVFKNSSRYRGSEPRSGGRVSGAAVIGGSGSWGSRSGGSSNNGGWSRVDSAVDNHVSLSAITSSKVRRDETSSEEIMLERKGGIQKTVQYDVEFGIANGVPQVAKREYQY</sequence>
<evidence type="ECO:0000256" key="4">
    <source>
        <dbReference type="ARBA" id="ARBA00023136"/>
    </source>
</evidence>
<protein>
    <recommendedName>
        <fullName evidence="7">Rhodopsin domain-containing protein</fullName>
    </recommendedName>
</protein>
<dbReference type="AlphaFoldDB" id="A0AAJ0HJI8"/>
<evidence type="ECO:0000256" key="6">
    <source>
        <dbReference type="SAM" id="Phobius"/>
    </source>
</evidence>
<evidence type="ECO:0000313" key="9">
    <source>
        <dbReference type="Proteomes" id="UP001275084"/>
    </source>
</evidence>
<gene>
    <name evidence="8" type="ORF">B0T25DRAFT_502907</name>
</gene>
<feature type="transmembrane region" description="Helical" evidence="6">
    <location>
        <begin position="254"/>
        <end position="277"/>
    </location>
</feature>
<comment type="similarity">
    <text evidence="5">Belongs to the SAT4 family.</text>
</comment>
<feature type="transmembrane region" description="Helical" evidence="6">
    <location>
        <begin position="212"/>
        <end position="234"/>
    </location>
</feature>
<feature type="transmembrane region" description="Helical" evidence="6">
    <location>
        <begin position="100"/>
        <end position="122"/>
    </location>
</feature>
<feature type="transmembrane region" description="Helical" evidence="6">
    <location>
        <begin position="134"/>
        <end position="155"/>
    </location>
</feature>
<keyword evidence="4 6" id="KW-0472">Membrane</keyword>
<proteinExistence type="inferred from homology"/>
<dbReference type="InterPro" id="IPR049326">
    <property type="entry name" value="Rhodopsin_dom_fungi"/>
</dbReference>
<evidence type="ECO:0000256" key="5">
    <source>
        <dbReference type="ARBA" id="ARBA00038359"/>
    </source>
</evidence>
<evidence type="ECO:0000256" key="2">
    <source>
        <dbReference type="ARBA" id="ARBA00022692"/>
    </source>
</evidence>
<dbReference type="PANTHER" id="PTHR33048">
    <property type="entry name" value="PTH11-LIKE INTEGRAL MEMBRANE PROTEIN (AFU_ORTHOLOGUE AFUA_5G11245)"/>
    <property type="match status" value="1"/>
</dbReference>
<accession>A0AAJ0HJI8</accession>
<dbReference type="PANTHER" id="PTHR33048:SF55">
    <property type="entry name" value="INTEGRAL MEMBRANE PROTEIN"/>
    <property type="match status" value="1"/>
</dbReference>
<feature type="transmembrane region" description="Helical" evidence="6">
    <location>
        <begin position="175"/>
        <end position="200"/>
    </location>
</feature>
<keyword evidence="2 6" id="KW-0812">Transmembrane</keyword>
<evidence type="ECO:0000259" key="7">
    <source>
        <dbReference type="Pfam" id="PF20684"/>
    </source>
</evidence>
<dbReference type="EMBL" id="JAUIQD010000004">
    <property type="protein sequence ID" value="KAK3353821.1"/>
    <property type="molecule type" value="Genomic_DNA"/>
</dbReference>
<dbReference type="InterPro" id="IPR052337">
    <property type="entry name" value="SAT4-like"/>
</dbReference>